<evidence type="ECO:0000256" key="1">
    <source>
        <dbReference type="ARBA" id="ARBA00001973"/>
    </source>
</evidence>
<comment type="similarity">
    <text evidence="9">Belongs to the polysaccharide monooxygenase AA9 family.</text>
</comment>
<dbReference type="CDD" id="cd21175">
    <property type="entry name" value="LPMO_AA9"/>
    <property type="match status" value="1"/>
</dbReference>
<name>A0ABR0T3W2_9HYPO</name>
<keyword evidence="4 13" id="KW-0732">Signal</keyword>
<feature type="signal peptide" evidence="13">
    <location>
        <begin position="1"/>
        <end position="15"/>
    </location>
</feature>
<evidence type="ECO:0000256" key="8">
    <source>
        <dbReference type="ARBA" id="ARBA00023326"/>
    </source>
</evidence>
<comment type="catalytic activity">
    <reaction evidence="10">
        <text>[(1-&gt;4)-beta-D-glucosyl]n+m + reduced acceptor + O2 = 4-dehydro-beta-D-glucosyl-[(1-&gt;4)-beta-D-glucosyl]n-1 + [(1-&gt;4)-beta-D-glucosyl]m + acceptor + H2O.</text>
        <dbReference type="EC" id="1.14.99.56"/>
    </reaction>
</comment>
<feature type="compositionally biased region" description="Basic and acidic residues" evidence="12">
    <location>
        <begin position="373"/>
        <end position="388"/>
    </location>
</feature>
<accession>A0ABR0T3W2</accession>
<keyword evidence="3" id="KW-0964">Secreted</keyword>
<comment type="caution">
    <text evidence="15">The sequence shown here is derived from an EMBL/GenBank/DDBJ whole genome shotgun (WGS) entry which is preliminary data.</text>
</comment>
<evidence type="ECO:0000256" key="4">
    <source>
        <dbReference type="ARBA" id="ARBA00022729"/>
    </source>
</evidence>
<comment type="subcellular location">
    <subcellularLocation>
        <location evidence="2">Secreted</location>
    </subcellularLocation>
</comment>
<proteinExistence type="inferred from homology"/>
<dbReference type="InterPro" id="IPR049892">
    <property type="entry name" value="AA9"/>
</dbReference>
<reference evidence="15 16" key="1">
    <citation type="submission" date="2024-01" db="EMBL/GenBank/DDBJ databases">
        <title>Complete genome of Cladobotryum mycophilum ATHUM6906.</title>
        <authorList>
            <person name="Christinaki A.C."/>
            <person name="Myridakis A.I."/>
            <person name="Kouvelis V.N."/>
        </authorList>
    </citation>
    <scope>NUCLEOTIDE SEQUENCE [LARGE SCALE GENOMIC DNA]</scope>
    <source>
        <strain evidence="15 16">ATHUM6906</strain>
    </source>
</reference>
<keyword evidence="6" id="KW-1015">Disulfide bond</keyword>
<evidence type="ECO:0000256" key="13">
    <source>
        <dbReference type="SAM" id="SignalP"/>
    </source>
</evidence>
<evidence type="ECO:0000256" key="3">
    <source>
        <dbReference type="ARBA" id="ARBA00022525"/>
    </source>
</evidence>
<dbReference type="InterPro" id="IPR005103">
    <property type="entry name" value="AA9_LPMO"/>
</dbReference>
<feature type="chain" id="PRO_5046811638" description="lytic cellulose monooxygenase (C4-dehydrogenating)" evidence="13">
    <location>
        <begin position="16"/>
        <end position="432"/>
    </location>
</feature>
<evidence type="ECO:0000256" key="10">
    <source>
        <dbReference type="ARBA" id="ARBA00045077"/>
    </source>
</evidence>
<evidence type="ECO:0000256" key="12">
    <source>
        <dbReference type="SAM" id="MobiDB-lite"/>
    </source>
</evidence>
<keyword evidence="7" id="KW-0119">Carbohydrate metabolism</keyword>
<evidence type="ECO:0000313" key="16">
    <source>
        <dbReference type="Proteomes" id="UP001338125"/>
    </source>
</evidence>
<evidence type="ECO:0000256" key="11">
    <source>
        <dbReference type="ARBA" id="ARBA00047174"/>
    </source>
</evidence>
<comment type="cofactor">
    <cofactor evidence="1">
        <name>Cu(2+)</name>
        <dbReference type="ChEBI" id="CHEBI:29036"/>
    </cofactor>
</comment>
<dbReference type="EMBL" id="JAVFKD010000001">
    <property type="protein sequence ID" value="KAK5998705.1"/>
    <property type="molecule type" value="Genomic_DNA"/>
</dbReference>
<organism evidence="15 16">
    <name type="scientific">Cladobotryum mycophilum</name>
    <dbReference type="NCBI Taxonomy" id="491253"/>
    <lineage>
        <taxon>Eukaryota</taxon>
        <taxon>Fungi</taxon>
        <taxon>Dikarya</taxon>
        <taxon>Ascomycota</taxon>
        <taxon>Pezizomycotina</taxon>
        <taxon>Sordariomycetes</taxon>
        <taxon>Hypocreomycetidae</taxon>
        <taxon>Hypocreales</taxon>
        <taxon>Hypocreaceae</taxon>
        <taxon>Cladobotryum</taxon>
    </lineage>
</organism>
<dbReference type="EC" id="1.14.99.56" evidence="11"/>
<feature type="region of interest" description="Disordered" evidence="12">
    <location>
        <begin position="366"/>
        <end position="397"/>
    </location>
</feature>
<dbReference type="Gene3D" id="2.70.50.70">
    <property type="match status" value="1"/>
</dbReference>
<dbReference type="PANTHER" id="PTHR33353">
    <property type="entry name" value="PUTATIVE (AFU_ORTHOLOGUE AFUA_1G12560)-RELATED"/>
    <property type="match status" value="1"/>
</dbReference>
<evidence type="ECO:0000256" key="5">
    <source>
        <dbReference type="ARBA" id="ARBA00023001"/>
    </source>
</evidence>
<dbReference type="PANTHER" id="PTHR33353:SF32">
    <property type="entry name" value="ENDO-BETA-1,4-GLUCANASE D"/>
    <property type="match status" value="1"/>
</dbReference>
<gene>
    <name evidence="15" type="ORF">PT974_01087</name>
</gene>
<dbReference type="Proteomes" id="UP001338125">
    <property type="component" value="Unassembled WGS sequence"/>
</dbReference>
<evidence type="ECO:0000256" key="6">
    <source>
        <dbReference type="ARBA" id="ARBA00023157"/>
    </source>
</evidence>
<keyword evidence="5" id="KW-0136">Cellulose degradation</keyword>
<evidence type="ECO:0000256" key="9">
    <source>
        <dbReference type="ARBA" id="ARBA00044502"/>
    </source>
</evidence>
<evidence type="ECO:0000256" key="7">
    <source>
        <dbReference type="ARBA" id="ARBA00023277"/>
    </source>
</evidence>
<evidence type="ECO:0000313" key="15">
    <source>
        <dbReference type="EMBL" id="KAK5998705.1"/>
    </source>
</evidence>
<evidence type="ECO:0000256" key="2">
    <source>
        <dbReference type="ARBA" id="ARBA00004613"/>
    </source>
</evidence>
<evidence type="ECO:0000259" key="14">
    <source>
        <dbReference type="Pfam" id="PF03443"/>
    </source>
</evidence>
<protein>
    <recommendedName>
        <fullName evidence="11">lytic cellulose monooxygenase (C4-dehydrogenating)</fullName>
        <ecNumber evidence="11">1.14.99.56</ecNumber>
    </recommendedName>
</protein>
<keyword evidence="8" id="KW-0624">Polysaccharide degradation</keyword>
<sequence>MKFVSILGLASMASAHTSFTTLFINGKNQGDGTCVRMPHDGDTATFPVQPITGNDMACGRDGNEAVKYVCPAEKASTLTFEFRLWPDAQHPGSIDPGHLGPCAVYLKKMDDILTDQAKGPGWFKIWEDGYNKETDKWCVDHLVENNGLLSVTLPKNLPTGYYLVRPEILALHFARHGDPQFYVGCAQIFVQSDISGPLEVPDEYLATIPGYVNADTPGLTYNIYRNNLPPYPIPGPKVFMPKVGPKNAKSKAVQEEGKIPSDCILKNGNWCAKALAPYSGEDPCWTAVKQCYIQSKQCWGTAPPVGSANCDTWSAYCQQMNDECEAGHFTGPPKFKGVEKSAPLPGPIPKPWNDVFEKGRDAVSIGKVSAEQSPKDETPKEDPYKAYGEDGGDLESDETVTIFETVTVFVTATPSPSSSFVTLTTSKAPAGQ</sequence>
<feature type="domain" description="Auxiliary Activity family 9 catalytic" evidence="14">
    <location>
        <begin position="16"/>
        <end position="227"/>
    </location>
</feature>
<dbReference type="Pfam" id="PF03443">
    <property type="entry name" value="AA9"/>
    <property type="match status" value="1"/>
</dbReference>
<keyword evidence="16" id="KW-1185">Reference proteome</keyword>